<sequence>MVLVLDGNNIIYLIISYINYETFIMDKRIIQCNFVHYLSTAGGLCMNFLSIQSRLTDACHAQAWFNIDHRISNFFPN</sequence>
<accession>A0A5M9R2B6</accession>
<evidence type="ECO:0000313" key="1">
    <source>
        <dbReference type="EMBL" id="KAA8714783.1"/>
    </source>
</evidence>
<evidence type="ECO:0000313" key="2">
    <source>
        <dbReference type="Proteomes" id="UP000322181"/>
    </source>
</evidence>
<dbReference type="GO" id="GO:0031556">
    <property type="term" value="P:transcriptional attenuation by ribosome"/>
    <property type="evidence" value="ECO:0007669"/>
    <property type="project" value="InterPro"/>
</dbReference>
<name>A0A5M9R2B6_9GAMM</name>
<dbReference type="Proteomes" id="UP000322181">
    <property type="component" value="Unassembled WGS sequence"/>
</dbReference>
<comment type="caution">
    <text evidence="1">The sequence shown here is derived from an EMBL/GenBank/DDBJ whole genome shotgun (WGS) entry which is preliminary data.</text>
</comment>
<gene>
    <name evidence="1" type="primary">tnaC</name>
    <name evidence="1" type="ORF">F4V73_13150</name>
</gene>
<dbReference type="NCBIfam" id="TIGR02616">
    <property type="entry name" value="tnaC_leader"/>
    <property type="match status" value="1"/>
</dbReference>
<reference evidence="1 2" key="1">
    <citation type="submission" date="2019-09" db="EMBL/GenBank/DDBJ databases">
        <title>Draft genome sequence of various Type strains from the CCUG.</title>
        <authorList>
            <person name="Pineiro-Iglesias B."/>
            <person name="Tunovic T."/>
            <person name="Unosson C."/>
            <person name="Inganas E."/>
            <person name="Ohlen M."/>
            <person name="Cardew S."/>
            <person name="Jensie-Markopoulos S."/>
            <person name="Salva-Serra F."/>
            <person name="Jaen-Luchoro D."/>
            <person name="Karlsson R."/>
            <person name="Svensson-Stadler L."/>
            <person name="Chun J."/>
            <person name="Moore E."/>
        </authorList>
    </citation>
    <scope>NUCLEOTIDE SEQUENCE [LARGE SCALE GENOMIC DNA]</scope>
    <source>
        <strain evidence="1 2">CCUG 53682T</strain>
    </source>
</reference>
<organism evidence="1 2">
    <name type="scientific">Morganella psychrotolerans</name>
    <dbReference type="NCBI Taxonomy" id="368603"/>
    <lineage>
        <taxon>Bacteria</taxon>
        <taxon>Pseudomonadati</taxon>
        <taxon>Pseudomonadota</taxon>
        <taxon>Gammaproteobacteria</taxon>
        <taxon>Enterobacterales</taxon>
        <taxon>Morganellaceae</taxon>
        <taxon>Morganella</taxon>
    </lineage>
</organism>
<dbReference type="EMBL" id="VXKB01000003">
    <property type="protein sequence ID" value="KAA8714783.1"/>
    <property type="molecule type" value="Genomic_DNA"/>
</dbReference>
<protein>
    <submittedName>
        <fullName evidence="1">Tryptophanase leader peptide</fullName>
    </submittedName>
</protein>
<dbReference type="InterPro" id="IPR012620">
    <property type="entry name" value="Trp_operon_leader_peptide"/>
</dbReference>
<dbReference type="OrthoDB" id="6455781at2"/>
<proteinExistence type="predicted"/>
<dbReference type="AlphaFoldDB" id="A0A5M9R2B6"/>